<dbReference type="PANTHER" id="PTHR46014">
    <property type="entry name" value="TETRATRICOPEPTIDE REPEAT PROTEIN 1"/>
    <property type="match status" value="1"/>
</dbReference>
<dbReference type="Gene3D" id="1.25.40.10">
    <property type="entry name" value="Tetratricopeptide repeat domain"/>
    <property type="match status" value="1"/>
</dbReference>
<name>A0A9N8HWP0_9STRA</name>
<evidence type="ECO:0000313" key="1">
    <source>
        <dbReference type="EMBL" id="CAB9525448.1"/>
    </source>
</evidence>
<dbReference type="InterPro" id="IPR052769">
    <property type="entry name" value="TPR_domain_protein"/>
</dbReference>
<dbReference type="OrthoDB" id="71226at2759"/>
<dbReference type="EMBL" id="CAICTM010001675">
    <property type="protein sequence ID" value="CAB9525448.1"/>
    <property type="molecule type" value="Genomic_DNA"/>
</dbReference>
<evidence type="ECO:0000313" key="2">
    <source>
        <dbReference type="Proteomes" id="UP001153069"/>
    </source>
</evidence>
<keyword evidence="2" id="KW-1185">Reference proteome</keyword>
<comment type="caution">
    <text evidence="1">The sequence shown here is derived from an EMBL/GenBank/DDBJ whole genome shotgun (WGS) entry which is preliminary data.</text>
</comment>
<proteinExistence type="predicted"/>
<dbReference type="InterPro" id="IPR011990">
    <property type="entry name" value="TPR-like_helical_dom_sf"/>
</dbReference>
<organism evidence="1 2">
    <name type="scientific">Seminavis robusta</name>
    <dbReference type="NCBI Taxonomy" id="568900"/>
    <lineage>
        <taxon>Eukaryota</taxon>
        <taxon>Sar</taxon>
        <taxon>Stramenopiles</taxon>
        <taxon>Ochrophyta</taxon>
        <taxon>Bacillariophyta</taxon>
        <taxon>Bacillariophyceae</taxon>
        <taxon>Bacillariophycidae</taxon>
        <taxon>Naviculales</taxon>
        <taxon>Naviculaceae</taxon>
        <taxon>Seminavis</taxon>
    </lineage>
</organism>
<dbReference type="AlphaFoldDB" id="A0A9N8HWP0"/>
<dbReference type="Proteomes" id="UP001153069">
    <property type="component" value="Unassembled WGS sequence"/>
</dbReference>
<sequence>MEKQKRKADASSIKDAGNKLFARGEFEAASKFYAKGLKIVEAQLLKDNDVDCVGDVQPETVYLKAVFLSNLSNCRFEVGSYTKSVTFAQSCLTVLKELEGTSSELQVKSRALYCKNVLRMARAHFYGHKIEDSITMLEELSTCENEAYSKRGKKMLKQFSQYISQNKCPPTPEALLKQPVRLLRVALMEPIVEYYRFGHNEVQSALDEGPMAKKIL</sequence>
<accession>A0A9N8HWP0</accession>
<reference evidence="1" key="1">
    <citation type="submission" date="2020-06" db="EMBL/GenBank/DDBJ databases">
        <authorList>
            <consortium name="Plant Systems Biology data submission"/>
        </authorList>
    </citation>
    <scope>NUCLEOTIDE SEQUENCE</scope>
    <source>
        <strain evidence="1">D6</strain>
    </source>
</reference>
<dbReference type="SUPFAM" id="SSF48452">
    <property type="entry name" value="TPR-like"/>
    <property type="match status" value="1"/>
</dbReference>
<dbReference type="PANTHER" id="PTHR46014:SF1">
    <property type="entry name" value="TETRATRICOPEPTIDE REPEAT PROTEIN 1"/>
    <property type="match status" value="1"/>
</dbReference>
<protein>
    <submittedName>
        <fullName evidence="1">Uncharacterized protein</fullName>
    </submittedName>
</protein>
<gene>
    <name evidence="1" type="ORF">SEMRO_1677_G290570.1</name>
</gene>